<feature type="domain" description="Pyridoxine 5'-phosphate oxidase dimerisation C-terminal" evidence="7">
    <location>
        <begin position="171"/>
        <end position="209"/>
    </location>
</feature>
<dbReference type="InterPro" id="IPR019576">
    <property type="entry name" value="Pyridoxamine_oxidase_dimer_C"/>
</dbReference>
<dbReference type="EMBL" id="JACHWQ010000002">
    <property type="protein sequence ID" value="MBB2975677.1"/>
    <property type="molecule type" value="Genomic_DNA"/>
</dbReference>
<dbReference type="Pfam" id="PF10590">
    <property type="entry name" value="PNP_phzG_C"/>
    <property type="match status" value="1"/>
</dbReference>
<accession>A0A7W4V2I0</accession>
<evidence type="ECO:0000256" key="5">
    <source>
        <dbReference type="ARBA" id="ARBA00023002"/>
    </source>
</evidence>
<evidence type="ECO:0000256" key="1">
    <source>
        <dbReference type="ARBA" id="ARBA00001917"/>
    </source>
</evidence>
<name>A0A7W4V2I0_9MICO</name>
<gene>
    <name evidence="8" type="ORF">FHX49_001243</name>
</gene>
<evidence type="ECO:0000313" key="9">
    <source>
        <dbReference type="Proteomes" id="UP000529310"/>
    </source>
</evidence>
<dbReference type="GO" id="GO:0008615">
    <property type="term" value="P:pyridoxine biosynthetic process"/>
    <property type="evidence" value="ECO:0007669"/>
    <property type="project" value="InterPro"/>
</dbReference>
<dbReference type="InterPro" id="IPR000659">
    <property type="entry name" value="Pyridox_Oxase"/>
</dbReference>
<keyword evidence="5 8" id="KW-0560">Oxidoreductase</keyword>
<keyword evidence="9" id="KW-1185">Reference proteome</keyword>
<dbReference type="RefSeq" id="WP_165139295.1">
    <property type="nucleotide sequence ID" value="NZ_CP049255.1"/>
</dbReference>
<dbReference type="EC" id="1.4.3.5" evidence="8"/>
<dbReference type="Gene3D" id="2.30.110.10">
    <property type="entry name" value="Electron Transport, Fmn-binding Protein, Chain A"/>
    <property type="match status" value="1"/>
</dbReference>
<evidence type="ECO:0000256" key="4">
    <source>
        <dbReference type="ARBA" id="ARBA00022643"/>
    </source>
</evidence>
<dbReference type="GO" id="GO:0004733">
    <property type="term" value="F:pyridoxamine phosphate oxidase activity"/>
    <property type="evidence" value="ECO:0007669"/>
    <property type="project" value="UniProtKB-EC"/>
</dbReference>
<comment type="similarity">
    <text evidence="2">Belongs to the pyridoxamine 5'-phosphate oxidase family.</text>
</comment>
<protein>
    <submittedName>
        <fullName evidence="8">Pyridoxamine 5'-phosphate oxidase</fullName>
        <ecNumber evidence="8">1.4.3.5</ecNumber>
    </submittedName>
</protein>
<keyword evidence="4" id="KW-0288">FMN</keyword>
<dbReference type="AlphaFoldDB" id="A0A7W4V2I0"/>
<evidence type="ECO:0000256" key="3">
    <source>
        <dbReference type="ARBA" id="ARBA00022630"/>
    </source>
</evidence>
<dbReference type="GO" id="GO:0010181">
    <property type="term" value="F:FMN binding"/>
    <property type="evidence" value="ECO:0007669"/>
    <property type="project" value="InterPro"/>
</dbReference>
<keyword evidence="3" id="KW-0285">Flavoprotein</keyword>
<dbReference type="InterPro" id="IPR012349">
    <property type="entry name" value="Split_barrel_FMN-bd"/>
</dbReference>
<dbReference type="PANTHER" id="PTHR10851:SF0">
    <property type="entry name" value="PYRIDOXINE-5'-PHOSPHATE OXIDASE"/>
    <property type="match status" value="1"/>
</dbReference>
<evidence type="ECO:0000259" key="6">
    <source>
        <dbReference type="Pfam" id="PF01243"/>
    </source>
</evidence>
<reference evidence="8 9" key="1">
    <citation type="submission" date="2020-08" db="EMBL/GenBank/DDBJ databases">
        <title>Sequencing the genomes of 1000 actinobacteria strains.</title>
        <authorList>
            <person name="Klenk H.-P."/>
        </authorList>
    </citation>
    <scope>NUCLEOTIDE SEQUENCE [LARGE SCALE GENOMIC DNA]</scope>
    <source>
        <strain evidence="8 9">DSM 27099</strain>
    </source>
</reference>
<evidence type="ECO:0000313" key="8">
    <source>
        <dbReference type="EMBL" id="MBB2975677.1"/>
    </source>
</evidence>
<comment type="cofactor">
    <cofactor evidence="1">
        <name>FMN</name>
        <dbReference type="ChEBI" id="CHEBI:58210"/>
    </cofactor>
</comment>
<feature type="domain" description="Pyridoxamine 5'-phosphate oxidase N-terminal" evidence="6">
    <location>
        <begin position="47"/>
        <end position="131"/>
    </location>
</feature>
<dbReference type="InterPro" id="IPR011576">
    <property type="entry name" value="Pyridox_Oxase_N"/>
</dbReference>
<dbReference type="SUPFAM" id="SSF50475">
    <property type="entry name" value="FMN-binding split barrel"/>
    <property type="match status" value="1"/>
</dbReference>
<evidence type="ECO:0000256" key="2">
    <source>
        <dbReference type="ARBA" id="ARBA00007301"/>
    </source>
</evidence>
<proteinExistence type="inferred from homology"/>
<dbReference type="Proteomes" id="UP000529310">
    <property type="component" value="Unassembled WGS sequence"/>
</dbReference>
<comment type="caution">
    <text evidence="8">The sequence shown here is derived from an EMBL/GenBank/DDBJ whole genome shotgun (WGS) entry which is preliminary data.</text>
</comment>
<evidence type="ECO:0000259" key="7">
    <source>
        <dbReference type="Pfam" id="PF10590"/>
    </source>
</evidence>
<organism evidence="8 9">
    <name type="scientific">Microbacterium endophyticum</name>
    <dbReference type="NCBI Taxonomy" id="1526412"/>
    <lineage>
        <taxon>Bacteria</taxon>
        <taxon>Bacillati</taxon>
        <taxon>Actinomycetota</taxon>
        <taxon>Actinomycetes</taxon>
        <taxon>Micrococcales</taxon>
        <taxon>Microbacteriaceae</taxon>
        <taxon>Microbacterium</taxon>
    </lineage>
</organism>
<sequence length="211" mass="23870">MQQTATTVVEVPLIDHTTDPVQSDDPMHDPAALAAEWLPADDEPRVLMTLSTIDAEGFPRSRTVMLSEFDGESFYFHTDAQSQKVQDLAQNSRVALTVLWPGFTRQLVVQGTASIAPAAEVSDAYEKRSPYLQQLAWLNTTEYARMPLTTRVSEWSHYAERVPAPQQPQGWVGYAVKPHRMLFWVSHPNAASRRVEYTRNGSEWEHQYLPG</sequence>
<dbReference type="Pfam" id="PF01243">
    <property type="entry name" value="PNPOx_N"/>
    <property type="match status" value="1"/>
</dbReference>
<dbReference type="PANTHER" id="PTHR10851">
    <property type="entry name" value="PYRIDOXINE-5-PHOSPHATE OXIDASE"/>
    <property type="match status" value="1"/>
</dbReference>